<organism evidence="2 3">
    <name type="scientific">Candidatus Lokiarchaeum ossiferum</name>
    <dbReference type="NCBI Taxonomy" id="2951803"/>
    <lineage>
        <taxon>Archaea</taxon>
        <taxon>Promethearchaeati</taxon>
        <taxon>Promethearchaeota</taxon>
        <taxon>Promethearchaeia</taxon>
        <taxon>Promethearchaeales</taxon>
        <taxon>Promethearchaeaceae</taxon>
        <taxon>Candidatus Lokiarchaeum</taxon>
    </lineage>
</organism>
<evidence type="ECO:0000313" key="2">
    <source>
        <dbReference type="EMBL" id="UYP44813.1"/>
    </source>
</evidence>
<reference evidence="2" key="1">
    <citation type="submission" date="2022-09" db="EMBL/GenBank/DDBJ databases">
        <title>Actin cytoskeleton and complex cell architecture in an #Asgard archaeon.</title>
        <authorList>
            <person name="Ponce Toledo R.I."/>
            <person name="Schleper C."/>
            <person name="Rodrigues Oliveira T."/>
            <person name="Wollweber F."/>
            <person name="Xu J."/>
            <person name="Rittmann S."/>
            <person name="Klingl A."/>
            <person name="Pilhofer M."/>
        </authorList>
    </citation>
    <scope>NUCLEOTIDE SEQUENCE</scope>
    <source>
        <strain evidence="2">B-35</strain>
    </source>
</reference>
<proteinExistence type="predicted"/>
<feature type="transmembrane region" description="Helical" evidence="1">
    <location>
        <begin position="40"/>
        <end position="71"/>
    </location>
</feature>
<dbReference type="Proteomes" id="UP001208689">
    <property type="component" value="Chromosome"/>
</dbReference>
<feature type="transmembrane region" description="Helical" evidence="1">
    <location>
        <begin position="128"/>
        <end position="154"/>
    </location>
</feature>
<name>A0ABY6HMS3_9ARCH</name>
<sequence>MRRYITIDFLRGFGIMCVCFIHLFTDLLDEESLESQLNDYPIILVIILLFIVYFGCWGSMFVMISATGNIFSMQRNLEKGNDWKSVMKRQVLFGFLLLMIALIVEGTLQKYGFLGTLIWGPVDFTRIIWHSYVMSPLMCLSVCMIINGIIYPVLCRNNGHLKFNRNILIFIGLSIIILIATQPIWNSIRSLIPGYPTADYPSNLDPTGNKYISQPLMGWPITKYFEYFIFLIVAGQNTPIFPYLSYAFVGNIIAIVIFKAEKKEQKKTSDLFKSAIIAGFIGVIGILIAIFFMVTQDVGPFDVLIPLDNDYDDITALSNGLYLHWLPWFLMVLAGQIIAITMLFRLLEFRGASNTFAKYSRPIRRFGIPALSIYTFQRFFALIPIGLISLSLGNEFLVGDSDLYDFGTTMFIIAVSFVFIYLILLVWEKTGYFGSLEWAIGTIASILAPKMPKAKSLLILDNDKEEKRPWYTLGMMDADFLLNQIEWIDLLEEKTTKEIFPHDSRLVLKVILPLSLLYPLLCPMICYSLAKKEKGKLGKNRINLRAIQISSFILICQIIFTIGLSIFSLSDLGLNLF</sequence>
<keyword evidence="1" id="KW-0812">Transmembrane</keyword>
<evidence type="ECO:0000313" key="3">
    <source>
        <dbReference type="Proteomes" id="UP001208689"/>
    </source>
</evidence>
<feature type="transmembrane region" description="Helical" evidence="1">
    <location>
        <begin position="240"/>
        <end position="259"/>
    </location>
</feature>
<feature type="transmembrane region" description="Helical" evidence="1">
    <location>
        <begin position="166"/>
        <end position="185"/>
    </location>
</feature>
<protein>
    <recommendedName>
        <fullName evidence="4">Acyltransferase 3 domain-containing protein</fullName>
    </recommendedName>
</protein>
<feature type="transmembrane region" description="Helical" evidence="1">
    <location>
        <begin position="403"/>
        <end position="424"/>
    </location>
</feature>
<feature type="transmembrane region" description="Helical" evidence="1">
    <location>
        <begin position="542"/>
        <end position="567"/>
    </location>
</feature>
<feature type="transmembrane region" description="Helical" evidence="1">
    <location>
        <begin position="271"/>
        <end position="294"/>
    </location>
</feature>
<dbReference type="EMBL" id="CP104013">
    <property type="protein sequence ID" value="UYP44813.1"/>
    <property type="molecule type" value="Genomic_DNA"/>
</dbReference>
<keyword evidence="1" id="KW-1133">Transmembrane helix</keyword>
<keyword evidence="3" id="KW-1185">Reference proteome</keyword>
<feature type="transmembrane region" description="Helical" evidence="1">
    <location>
        <begin position="91"/>
        <end position="108"/>
    </location>
</feature>
<feature type="transmembrane region" description="Helical" evidence="1">
    <location>
        <begin position="431"/>
        <end position="448"/>
    </location>
</feature>
<feature type="transmembrane region" description="Helical" evidence="1">
    <location>
        <begin position="510"/>
        <end position="530"/>
    </location>
</feature>
<keyword evidence="1" id="KW-0472">Membrane</keyword>
<feature type="transmembrane region" description="Helical" evidence="1">
    <location>
        <begin position="9"/>
        <end position="28"/>
    </location>
</feature>
<accession>A0ABY6HMS3</accession>
<gene>
    <name evidence="2" type="ORF">NEF87_001098</name>
</gene>
<evidence type="ECO:0000256" key="1">
    <source>
        <dbReference type="SAM" id="Phobius"/>
    </source>
</evidence>
<feature type="transmembrane region" description="Helical" evidence="1">
    <location>
        <begin position="368"/>
        <end position="391"/>
    </location>
</feature>
<evidence type="ECO:0008006" key="4">
    <source>
        <dbReference type="Google" id="ProtNLM"/>
    </source>
</evidence>
<feature type="transmembrane region" description="Helical" evidence="1">
    <location>
        <begin position="325"/>
        <end position="347"/>
    </location>
</feature>